<reference evidence="13 14" key="1">
    <citation type="journal article" date="2014" name="Mol. Plant Microbe Interact.">
        <title>The complete genome sequence of Candidatus Liberibacter americanus, associated with citrus Huanglongbing.</title>
        <authorList>
            <person name="Wulff N.A."/>
            <person name="Zhang S."/>
            <person name="Setubal J.C."/>
            <person name="Almeida N.F."/>
            <person name="Martins E.C."/>
            <person name="Harakava R."/>
            <person name="Kumar D."/>
            <person name="Rangel L.T."/>
            <person name="Foissac X."/>
            <person name="Bove J."/>
            <person name="Gabriel D.W."/>
        </authorList>
    </citation>
    <scope>NUCLEOTIDE SEQUENCE [LARGE SCALE GENOMIC DNA]</scope>
    <source>
        <strain evidence="13 14">Sao Paulo</strain>
    </source>
</reference>
<dbReference type="PANTHER" id="PTHR30075:SF2">
    <property type="entry name" value="GLYCINE--TRNA LIGASE, CHLOROPLASTIC_MITOCHONDRIAL 2"/>
    <property type="match status" value="1"/>
</dbReference>
<comment type="catalytic activity">
    <reaction evidence="10 11">
        <text>tRNA(Gly) + glycine + ATP = glycyl-tRNA(Gly) + AMP + diphosphate</text>
        <dbReference type="Rhea" id="RHEA:16013"/>
        <dbReference type="Rhea" id="RHEA-COMP:9664"/>
        <dbReference type="Rhea" id="RHEA-COMP:9683"/>
        <dbReference type="ChEBI" id="CHEBI:30616"/>
        <dbReference type="ChEBI" id="CHEBI:33019"/>
        <dbReference type="ChEBI" id="CHEBI:57305"/>
        <dbReference type="ChEBI" id="CHEBI:78442"/>
        <dbReference type="ChEBI" id="CHEBI:78522"/>
        <dbReference type="ChEBI" id="CHEBI:456215"/>
        <dbReference type="EC" id="6.1.1.14"/>
    </reaction>
</comment>
<dbReference type="EC" id="6.1.1.14" evidence="11"/>
<dbReference type="PRINTS" id="PR01045">
    <property type="entry name" value="TRNASYNTHGB"/>
</dbReference>
<name>U6B7Y5_9HYPH</name>
<dbReference type="SUPFAM" id="SSF109604">
    <property type="entry name" value="HD-domain/PDEase-like"/>
    <property type="match status" value="1"/>
</dbReference>
<dbReference type="KEGG" id="lar:lam_625"/>
<dbReference type="AlphaFoldDB" id="U6B7Y5"/>
<evidence type="ECO:0000256" key="11">
    <source>
        <dbReference type="HAMAP-Rule" id="MF_00255"/>
    </source>
</evidence>
<dbReference type="HOGENOM" id="CLU_007220_2_1_5"/>
<evidence type="ECO:0000313" key="13">
    <source>
        <dbReference type="EMBL" id="AHA27971.1"/>
    </source>
</evidence>
<comment type="subcellular location">
    <subcellularLocation>
        <location evidence="1 11">Cytoplasm</location>
    </subcellularLocation>
</comment>
<evidence type="ECO:0000256" key="10">
    <source>
        <dbReference type="ARBA" id="ARBA00047937"/>
    </source>
</evidence>
<dbReference type="GO" id="GO:0005524">
    <property type="term" value="F:ATP binding"/>
    <property type="evidence" value="ECO:0007669"/>
    <property type="project" value="UniProtKB-UniRule"/>
</dbReference>
<dbReference type="EMBL" id="CP006604">
    <property type="protein sequence ID" value="AHA27971.1"/>
    <property type="molecule type" value="Genomic_DNA"/>
</dbReference>
<evidence type="ECO:0000256" key="5">
    <source>
        <dbReference type="ARBA" id="ARBA00022598"/>
    </source>
</evidence>
<keyword evidence="9 11" id="KW-0030">Aminoacyl-tRNA synthetase</keyword>
<keyword evidence="8 11" id="KW-0648">Protein biosynthesis</keyword>
<dbReference type="STRING" id="1261131.lam_625"/>
<evidence type="ECO:0000256" key="6">
    <source>
        <dbReference type="ARBA" id="ARBA00022741"/>
    </source>
</evidence>
<accession>U6B7Y5</accession>
<dbReference type="InterPro" id="IPR015944">
    <property type="entry name" value="Gly-tRNA-synth_bsu"/>
</dbReference>
<sequence length="702" mass="80552">MPDFLLEIYSEEIPARMQCKATKDLGDLIIGYLIESGLMYVGIRRYWTPRRLSIYINGIAKSSPDKNEERLGPRVNSDKRAIDGFLRSTNLQTISECEVKTDSKKGDFYLAKIKKKGRLAEEILEEIVPLAVRKLHWPKSMRWGTMNSSKNYLSWIRPLQSIICILTFENGERKIINANLENIPFGDITYGHRFHSPQPIKVRCLDDYVQGLEKAKVLLDPKRRRDIIINDINQLVLASGLELVEDNDLLEEVVGLVEWVHVLIGSFDEKYLCLPEELIRLTIKTHQKCFVTRNHQGKLSNHFILVANIQAYDGGLAIIQGNSRVIAARLADALHFWRRDQEDLQNIPSLEKSAIKFNLDLSKPLDQRMAKLDTLNVVFHAKIGTQGDRISRIRLLAKDISRFTGADVDLVDRAAVLAKADLCTEIVREFPELQGKIGSEYAALQGEDESVVIAIEEHLKPRGPLENICKDKVSITLALADKIDILVNFWAINEKPSGSKDPYALRRTAIGIIRIILENKVHISLSEFIEDQYLILFLHDRLKLHLRDIGICYDLIEAIFLPDNYNILIIVDLISHLNDFIESDKGKKFLLSAKRIFNIIASEERKGQDILDYIDPKKFSLEPEQELYNILSIVNEDIKDITNKRNYYNIGDILFSLHKPIEVFFEKVLVNIDNQEIRANRLALLKSIQNCIMMLFDFNKIK</sequence>
<dbReference type="PATRIC" id="fig|1261131.3.peg.594"/>
<dbReference type="GO" id="GO:0005829">
    <property type="term" value="C:cytosol"/>
    <property type="evidence" value="ECO:0007669"/>
    <property type="project" value="TreeGrafter"/>
</dbReference>
<evidence type="ECO:0000256" key="8">
    <source>
        <dbReference type="ARBA" id="ARBA00022917"/>
    </source>
</evidence>
<dbReference type="eggNOG" id="COG0751">
    <property type="taxonomic scope" value="Bacteria"/>
</dbReference>
<dbReference type="RefSeq" id="WP_007557467.1">
    <property type="nucleotide sequence ID" value="NC_022793.1"/>
</dbReference>
<evidence type="ECO:0000256" key="1">
    <source>
        <dbReference type="ARBA" id="ARBA00004496"/>
    </source>
</evidence>
<dbReference type="Proteomes" id="UP000017862">
    <property type="component" value="Chromosome"/>
</dbReference>
<dbReference type="NCBIfam" id="TIGR00211">
    <property type="entry name" value="glyS"/>
    <property type="match status" value="1"/>
</dbReference>
<keyword evidence="4 11" id="KW-0963">Cytoplasm</keyword>
<evidence type="ECO:0000256" key="4">
    <source>
        <dbReference type="ARBA" id="ARBA00022490"/>
    </source>
</evidence>
<organism evidence="13 14">
    <name type="scientific">Candidatus Liberibacter americanus str. Sao Paulo</name>
    <dbReference type="NCBI Taxonomy" id="1261131"/>
    <lineage>
        <taxon>Bacteria</taxon>
        <taxon>Pseudomonadati</taxon>
        <taxon>Pseudomonadota</taxon>
        <taxon>Alphaproteobacteria</taxon>
        <taxon>Hyphomicrobiales</taxon>
        <taxon>Rhizobiaceae</taxon>
        <taxon>Liberibacter</taxon>
    </lineage>
</organism>
<dbReference type="Pfam" id="PF02092">
    <property type="entry name" value="tRNA_synt_2f"/>
    <property type="match status" value="1"/>
</dbReference>
<gene>
    <name evidence="11 13" type="primary">glyS</name>
    <name evidence="13" type="ORF">lam_625</name>
</gene>
<dbReference type="GO" id="GO:0004820">
    <property type="term" value="F:glycine-tRNA ligase activity"/>
    <property type="evidence" value="ECO:0007669"/>
    <property type="project" value="UniProtKB-UniRule"/>
</dbReference>
<evidence type="ECO:0000259" key="12">
    <source>
        <dbReference type="Pfam" id="PF05746"/>
    </source>
</evidence>
<keyword evidence="5 11" id="KW-0436">Ligase</keyword>
<dbReference type="InterPro" id="IPR006194">
    <property type="entry name" value="Gly-tRNA-synth_heterodimer"/>
</dbReference>
<dbReference type="GO" id="GO:0006426">
    <property type="term" value="P:glycyl-tRNA aminoacylation"/>
    <property type="evidence" value="ECO:0007669"/>
    <property type="project" value="UniProtKB-UniRule"/>
</dbReference>
<keyword evidence="7 11" id="KW-0067">ATP-binding</keyword>
<dbReference type="GO" id="GO:0006420">
    <property type="term" value="P:arginyl-tRNA aminoacylation"/>
    <property type="evidence" value="ECO:0007669"/>
    <property type="project" value="InterPro"/>
</dbReference>
<evidence type="ECO:0000256" key="7">
    <source>
        <dbReference type="ARBA" id="ARBA00022840"/>
    </source>
</evidence>
<dbReference type="Pfam" id="PF05746">
    <property type="entry name" value="DALR_1"/>
    <property type="match status" value="1"/>
</dbReference>
<evidence type="ECO:0000313" key="14">
    <source>
        <dbReference type="Proteomes" id="UP000017862"/>
    </source>
</evidence>
<dbReference type="GO" id="GO:0004814">
    <property type="term" value="F:arginine-tRNA ligase activity"/>
    <property type="evidence" value="ECO:0007669"/>
    <property type="project" value="InterPro"/>
</dbReference>
<keyword evidence="6 11" id="KW-0547">Nucleotide-binding</keyword>
<proteinExistence type="inferred from homology"/>
<dbReference type="PANTHER" id="PTHR30075">
    <property type="entry name" value="GLYCYL-TRNA SYNTHETASE"/>
    <property type="match status" value="1"/>
</dbReference>
<keyword evidence="14" id="KW-1185">Reference proteome</keyword>
<evidence type="ECO:0000256" key="2">
    <source>
        <dbReference type="ARBA" id="ARBA00008226"/>
    </source>
</evidence>
<dbReference type="PROSITE" id="PS50861">
    <property type="entry name" value="AA_TRNA_LIGASE_II_GLYAB"/>
    <property type="match status" value="1"/>
</dbReference>
<protein>
    <recommendedName>
        <fullName evidence="11">Glycine--tRNA ligase beta subunit</fullName>
        <ecNumber evidence="11">6.1.1.14</ecNumber>
    </recommendedName>
    <alternativeName>
        <fullName evidence="11">Glycyl-tRNA synthetase beta subunit</fullName>
        <shortName evidence="11">GlyRS</shortName>
    </alternativeName>
</protein>
<evidence type="ECO:0000256" key="3">
    <source>
        <dbReference type="ARBA" id="ARBA00011209"/>
    </source>
</evidence>
<dbReference type="HAMAP" id="MF_00255">
    <property type="entry name" value="Gly_tRNA_synth_beta"/>
    <property type="match status" value="1"/>
</dbReference>
<feature type="domain" description="DALR anticodon binding" evidence="12">
    <location>
        <begin position="593"/>
        <end position="692"/>
    </location>
</feature>
<dbReference type="InterPro" id="IPR008909">
    <property type="entry name" value="DALR_anticod-bd"/>
</dbReference>
<evidence type="ECO:0000256" key="9">
    <source>
        <dbReference type="ARBA" id="ARBA00023146"/>
    </source>
</evidence>
<comment type="similarity">
    <text evidence="2 11">Belongs to the class-II aminoacyl-tRNA synthetase family.</text>
</comment>
<comment type="subunit">
    <text evidence="3 11">Tetramer of two alpha and two beta subunits.</text>
</comment>